<dbReference type="EMBL" id="JYDR01000040">
    <property type="protein sequence ID" value="KRY72871.1"/>
    <property type="molecule type" value="Genomic_DNA"/>
</dbReference>
<dbReference type="Proteomes" id="UP000054632">
    <property type="component" value="Unassembled WGS sequence"/>
</dbReference>
<dbReference type="EMBL" id="JYDU01000032">
    <property type="protein sequence ID" value="KRX97438.1"/>
    <property type="molecule type" value="Genomic_DNA"/>
</dbReference>
<evidence type="ECO:0000313" key="2">
    <source>
        <dbReference type="EMBL" id="KRY72871.1"/>
    </source>
</evidence>
<accession>A0A0V1EGG4</accession>
<comment type="caution">
    <text evidence="2">The sequence shown here is derived from an EMBL/GenBank/DDBJ whole genome shotgun (WGS) entry which is preliminary data.</text>
</comment>
<dbReference type="Proteomes" id="UP000054815">
    <property type="component" value="Unassembled WGS sequence"/>
</dbReference>
<evidence type="ECO:0000313" key="4">
    <source>
        <dbReference type="Proteomes" id="UP000054632"/>
    </source>
</evidence>
<proteinExistence type="predicted"/>
<name>A0A0V1EGG4_TRIPS</name>
<dbReference type="AlphaFoldDB" id="A0A0V1EGG4"/>
<evidence type="ECO:0000313" key="3">
    <source>
        <dbReference type="EMBL" id="KRZ24241.1"/>
    </source>
</evidence>
<keyword evidence="5" id="KW-1185">Reference proteome</keyword>
<gene>
    <name evidence="2" type="ORF">T4A_14144</name>
    <name evidence="3" type="ORF">T4B_11248</name>
    <name evidence="1" type="ORF">T4E_11475</name>
</gene>
<organism evidence="2 4">
    <name type="scientific">Trichinella pseudospiralis</name>
    <name type="common">Parasitic roundworm</name>
    <dbReference type="NCBI Taxonomy" id="6337"/>
    <lineage>
        <taxon>Eukaryota</taxon>
        <taxon>Metazoa</taxon>
        <taxon>Ecdysozoa</taxon>
        <taxon>Nematoda</taxon>
        <taxon>Enoplea</taxon>
        <taxon>Dorylaimia</taxon>
        <taxon>Trichinellida</taxon>
        <taxon>Trichinellidae</taxon>
        <taxon>Trichinella</taxon>
    </lineage>
</organism>
<sequence>MELLSGDQFFPKLPFGGKNRLWKPKFLNRILPRWTLGYK</sequence>
<evidence type="ECO:0000313" key="1">
    <source>
        <dbReference type="EMBL" id="KRX97438.1"/>
    </source>
</evidence>
<evidence type="ECO:0000313" key="5">
    <source>
        <dbReference type="Proteomes" id="UP000054805"/>
    </source>
</evidence>
<dbReference type="Proteomes" id="UP000054805">
    <property type="component" value="Unassembled WGS sequence"/>
</dbReference>
<dbReference type="EMBL" id="JYDS01000126">
    <property type="protein sequence ID" value="KRZ24241.1"/>
    <property type="molecule type" value="Genomic_DNA"/>
</dbReference>
<reference evidence="4 5" key="1">
    <citation type="submission" date="2015-01" db="EMBL/GenBank/DDBJ databases">
        <title>Evolution of Trichinella species and genotypes.</title>
        <authorList>
            <person name="Korhonen P.K."/>
            <person name="Edoardo P."/>
            <person name="Giuseppe L.R."/>
            <person name="Gasser R.B."/>
        </authorList>
    </citation>
    <scope>NUCLEOTIDE SEQUENCE [LARGE SCALE GENOMIC DNA]</scope>
    <source>
        <strain evidence="2">ISS13</strain>
        <strain evidence="1">ISS141</strain>
        <strain evidence="3">ISS588</strain>
    </source>
</reference>
<protein>
    <submittedName>
        <fullName evidence="2">Uncharacterized protein</fullName>
    </submittedName>
</protein>